<dbReference type="KEGG" id="fae:FAES_3745"/>
<dbReference type="AlphaFoldDB" id="I0KC99"/>
<proteinExistence type="predicted"/>
<dbReference type="InterPro" id="IPR027417">
    <property type="entry name" value="P-loop_NTPase"/>
</dbReference>
<dbReference type="GO" id="GO:0016887">
    <property type="term" value="F:ATP hydrolysis activity"/>
    <property type="evidence" value="ECO:0007669"/>
    <property type="project" value="InterPro"/>
</dbReference>
<evidence type="ECO:0000259" key="2">
    <source>
        <dbReference type="Pfam" id="PF13476"/>
    </source>
</evidence>
<evidence type="ECO:0000313" key="4">
    <source>
        <dbReference type="Proteomes" id="UP000011058"/>
    </source>
</evidence>
<accession>I0KC99</accession>
<dbReference type="HOGENOM" id="CLU_030088_0_0_10"/>
<dbReference type="Pfam" id="PF13175">
    <property type="entry name" value="AAA_15"/>
    <property type="match status" value="1"/>
</dbReference>
<dbReference type="Pfam" id="PF13476">
    <property type="entry name" value="AAA_23"/>
    <property type="match status" value="1"/>
</dbReference>
<dbReference type="InterPro" id="IPR038729">
    <property type="entry name" value="Rad50/SbcC_AAA"/>
</dbReference>
<dbReference type="Gene3D" id="3.40.50.300">
    <property type="entry name" value="P-loop containing nucleotide triphosphate hydrolases"/>
    <property type="match status" value="1"/>
</dbReference>
<evidence type="ECO:0000313" key="3">
    <source>
        <dbReference type="EMBL" id="CCH01752.1"/>
    </source>
</evidence>
<name>I0KC99_9BACT</name>
<dbReference type="PANTHER" id="PTHR43581">
    <property type="entry name" value="ATP/GTP PHOSPHATASE"/>
    <property type="match status" value="1"/>
</dbReference>
<reference evidence="3 4" key="1">
    <citation type="journal article" date="2012" name="J. Bacteriol.">
        <title>Genome Sequence of Fibrella aestuarina BUZ 2T, a Filamentous Marine Bacterium.</title>
        <authorList>
            <person name="Filippini M."/>
            <person name="Qi W."/>
            <person name="Blom J."/>
            <person name="Goesmann A."/>
            <person name="Smits T.H."/>
            <person name="Bagheri H.C."/>
        </authorList>
    </citation>
    <scope>NUCLEOTIDE SEQUENCE [LARGE SCALE GENOMIC DNA]</scope>
    <source>
        <strain evidence="4">BUZ 2T</strain>
    </source>
</reference>
<dbReference type="SUPFAM" id="SSF52540">
    <property type="entry name" value="P-loop containing nucleoside triphosphate hydrolases"/>
    <property type="match status" value="1"/>
</dbReference>
<organism evidence="3 4">
    <name type="scientific">Fibrella aestuarina BUZ 2</name>
    <dbReference type="NCBI Taxonomy" id="1166018"/>
    <lineage>
        <taxon>Bacteria</taxon>
        <taxon>Pseudomonadati</taxon>
        <taxon>Bacteroidota</taxon>
        <taxon>Cytophagia</taxon>
        <taxon>Cytophagales</taxon>
        <taxon>Spirosomataceae</taxon>
        <taxon>Fibrella</taxon>
    </lineage>
</organism>
<dbReference type="GO" id="GO:0006302">
    <property type="term" value="P:double-strand break repair"/>
    <property type="evidence" value="ECO:0007669"/>
    <property type="project" value="InterPro"/>
</dbReference>
<dbReference type="eggNOG" id="COG3950">
    <property type="taxonomic scope" value="Bacteria"/>
</dbReference>
<dbReference type="Proteomes" id="UP000011058">
    <property type="component" value="Chromosome"/>
</dbReference>
<dbReference type="InterPro" id="IPR051396">
    <property type="entry name" value="Bact_Antivir_Def_Nuclease"/>
</dbReference>
<gene>
    <name evidence="3" type="ORF">FAES_3745</name>
</gene>
<evidence type="ECO:0000259" key="1">
    <source>
        <dbReference type="Pfam" id="PF13175"/>
    </source>
</evidence>
<protein>
    <submittedName>
        <fullName evidence="3">Uncharacterized protein</fullName>
    </submittedName>
</protein>
<feature type="domain" description="Rad50/SbcC-type AAA" evidence="2">
    <location>
        <begin position="11"/>
        <end position="136"/>
    </location>
</feature>
<dbReference type="PATRIC" id="fig|1166018.3.peg.5529"/>
<dbReference type="EMBL" id="HE796683">
    <property type="protein sequence ID" value="CCH01752.1"/>
    <property type="molecule type" value="Genomic_DNA"/>
</dbReference>
<dbReference type="PANTHER" id="PTHR43581:SF4">
    <property type="entry name" value="ATP_GTP PHOSPHATASE"/>
    <property type="match status" value="1"/>
</dbReference>
<sequence length="427" mass="48742">MALLMLFSFFFNKRFNIITGDNGLGKTFILESIWWMLTNTWTNDPLYPGIENIKKGPSIISSGTEGNDGASNFQVAFYNRGSSEWQKTEESSDQALIIYAKANGIFAVMDPNINSSPFAEKEGRSLVFTKNEIWEGLVENIRDVNSLKSRKGASTYLCNGLINDWVIWQQANDSSFDILKRVLKQLSPPNTSDLGLLIPGSLVRLPYDSRIMPTIKHPYGEIPVIHASEGVRRILSLAYLIVWTWQEHKLYSENSRKDIAKNMVFLIDEIEVHLHPQWQRKILPAMLEVSSELSSELDIQFMITTHSPIVTGSVENIFDDYKDRLFHLDISSERHSKNADVTINDIEFEKRGTIDSWLTSDAFNLDQPRGSIKSEKVISKAIEMQSNIDATKDDVEKITNELRKVLGPFDIFWSRWRSYADSFGIKL</sequence>
<dbReference type="InterPro" id="IPR041685">
    <property type="entry name" value="AAA_GajA/Old/RecF-like"/>
</dbReference>
<keyword evidence="4" id="KW-1185">Reference proteome</keyword>
<feature type="domain" description="Endonuclease GajA/Old nuclease/RecF-like AAA" evidence="1">
    <location>
        <begin position="221"/>
        <end position="309"/>
    </location>
</feature>